<organism evidence="2 3">
    <name type="scientific">Rhodovulum iodosum</name>
    <dbReference type="NCBI Taxonomy" id="68291"/>
    <lineage>
        <taxon>Bacteria</taxon>
        <taxon>Pseudomonadati</taxon>
        <taxon>Pseudomonadota</taxon>
        <taxon>Alphaproteobacteria</taxon>
        <taxon>Rhodobacterales</taxon>
        <taxon>Paracoccaceae</taxon>
        <taxon>Rhodovulum</taxon>
    </lineage>
</organism>
<evidence type="ECO:0000313" key="3">
    <source>
        <dbReference type="Proteomes" id="UP001560019"/>
    </source>
</evidence>
<gene>
    <name evidence="2" type="ORF">Ga0609869_000761</name>
</gene>
<evidence type="ECO:0000313" key="2">
    <source>
        <dbReference type="EMBL" id="MEX5727408.1"/>
    </source>
</evidence>
<sequence>MGRMPVALRFLIINVLVPLAAQPILGAVPGAVRLGAVLAAAPLLLAANLWHILRFAEWRAVFVAVVLANLAATVFLGTLALATAVPAVIWLAGGGAGG</sequence>
<keyword evidence="1" id="KW-0812">Transmembrane</keyword>
<keyword evidence="1" id="KW-1133">Transmembrane helix</keyword>
<proteinExistence type="predicted"/>
<keyword evidence="1" id="KW-0472">Membrane</keyword>
<accession>A0ABV3XSQ6</accession>
<feature type="transmembrane region" description="Helical" evidence="1">
    <location>
        <begin position="31"/>
        <end position="53"/>
    </location>
</feature>
<name>A0ABV3XSQ6_9RHOB</name>
<feature type="transmembrane region" description="Helical" evidence="1">
    <location>
        <begin position="60"/>
        <end position="93"/>
    </location>
</feature>
<comment type="caution">
    <text evidence="2">The sequence shown here is derived from an EMBL/GenBank/DDBJ whole genome shotgun (WGS) entry which is preliminary data.</text>
</comment>
<evidence type="ECO:0000256" key="1">
    <source>
        <dbReference type="SAM" id="Phobius"/>
    </source>
</evidence>
<protein>
    <submittedName>
        <fullName evidence="2">Uncharacterized protein</fullName>
    </submittedName>
</protein>
<dbReference type="RefSeq" id="WP_125407559.1">
    <property type="nucleotide sequence ID" value="NZ_JBEHHI010000001.1"/>
</dbReference>
<reference evidence="2 3" key="1">
    <citation type="submission" date="2024-06" db="EMBL/GenBank/DDBJ databases">
        <title>Genome of Rhodovulum iodosum, a marine photoferrotroph.</title>
        <authorList>
            <person name="Bianchini G."/>
            <person name="Nikeleit V."/>
            <person name="Kappler A."/>
            <person name="Bryce C."/>
            <person name="Sanchez-Baracaldo P."/>
        </authorList>
    </citation>
    <scope>NUCLEOTIDE SEQUENCE [LARGE SCALE GENOMIC DNA]</scope>
    <source>
        <strain evidence="2 3">UT/N1</strain>
    </source>
</reference>
<dbReference type="Proteomes" id="UP001560019">
    <property type="component" value="Unassembled WGS sequence"/>
</dbReference>
<dbReference type="EMBL" id="JBEHHI010000001">
    <property type="protein sequence ID" value="MEX5727408.1"/>
    <property type="molecule type" value="Genomic_DNA"/>
</dbReference>
<keyword evidence="3" id="KW-1185">Reference proteome</keyword>